<accession>A0ABY4NYM9</accession>
<evidence type="ECO:0000313" key="4">
    <source>
        <dbReference type="EMBL" id="UQS25158.1"/>
    </source>
</evidence>
<organism evidence="4 5">
    <name type="scientific">Amycolatopsis thermalba</name>
    <dbReference type="NCBI Taxonomy" id="944492"/>
    <lineage>
        <taxon>Bacteria</taxon>
        <taxon>Bacillati</taxon>
        <taxon>Actinomycetota</taxon>
        <taxon>Actinomycetes</taxon>
        <taxon>Pseudonocardiales</taxon>
        <taxon>Pseudonocardiaceae</taxon>
        <taxon>Amycolatopsis</taxon>
    </lineage>
</organism>
<dbReference type="Pfam" id="PF13556">
    <property type="entry name" value="HTH_30"/>
    <property type="match status" value="1"/>
</dbReference>
<gene>
    <name evidence="4" type="ORF">L1857_21240</name>
</gene>
<reference evidence="4" key="1">
    <citation type="submission" date="2022-01" db="EMBL/GenBank/DDBJ databases">
        <title>PSI-footprinting approach for the identification of protein synthesis inhibitor producers.</title>
        <authorList>
            <person name="Handel F."/>
            <person name="Kulik A."/>
            <person name="Wex K.W."/>
            <person name="Berscheid A."/>
            <person name="Saur J.S."/>
            <person name="Winkler A."/>
            <person name="Wibberg D."/>
            <person name="Kalinowski J."/>
            <person name="Broetz-Oesterhelt H."/>
            <person name="Mast Y."/>
        </authorList>
    </citation>
    <scope>NUCLEOTIDE SEQUENCE</scope>
    <source>
        <strain evidence="4">KNN 49.3e</strain>
    </source>
</reference>
<comment type="similarity">
    <text evidence="1">Belongs to the CdaR family.</text>
</comment>
<protein>
    <submittedName>
        <fullName evidence="4">Helix-turn-helix domain-containing protein</fullName>
    </submittedName>
</protein>
<dbReference type="PANTHER" id="PTHR33744">
    <property type="entry name" value="CARBOHYDRATE DIACID REGULATOR"/>
    <property type="match status" value="1"/>
</dbReference>
<proteinExistence type="inferred from homology"/>
<sequence>MTTVGEVLRDPHLAGLVTRLAPGGEVSGVPVTGVSIAEDVTGIAGAGAGTVVILTARASADLTGYRLDVALRVAAEHAVAAVVLLTAEPPVIEPSASAIAVSGPVVVLHADARTSPAELVVAVDRRLTTGAAAALERAHHGLTRLCGLLAEGASLDDLLAAAGTIAGPVAYRPPGPGELTAPVLVDGREEGALSAARTGDRADDMAQELVLALCAAAVGEVVRRTRRAEEAPEQRRAELLTELLSAERAGAERLLDRARALGIDIDGWYTALLLDTGDPGADDLRESARFDRATEVRRVALEVARDAGGVWQRARSGAAQLFVRIDPTDPGLGAVPAVTAVAREIVAGAADLGIPARAGVGSAHPGPEGMRRSVAEARGALAAREDPVVAFDSLGTNRFLAEWSASASGRDISRTLLAPLDRLDPERCATAVRTLAAYLDHHGSLLHAAEALHLHRNSLSYRIQRILAMLDVDLDDPDQWMMLQLACRIRLLQEGRTRS</sequence>
<evidence type="ECO:0000259" key="2">
    <source>
        <dbReference type="Pfam" id="PF13556"/>
    </source>
</evidence>
<keyword evidence="5" id="KW-1185">Reference proteome</keyword>
<dbReference type="InterPro" id="IPR051448">
    <property type="entry name" value="CdaR-like_regulators"/>
</dbReference>
<evidence type="ECO:0000259" key="3">
    <source>
        <dbReference type="Pfam" id="PF17853"/>
    </source>
</evidence>
<dbReference type="InterPro" id="IPR042070">
    <property type="entry name" value="PucR_C-HTH_sf"/>
</dbReference>
<feature type="domain" description="PucR C-terminal helix-turn-helix" evidence="2">
    <location>
        <begin position="432"/>
        <end position="489"/>
    </location>
</feature>
<dbReference type="RefSeq" id="WP_249466021.1">
    <property type="nucleotide sequence ID" value="NZ_CP091196.1"/>
</dbReference>
<dbReference type="Gene3D" id="1.10.10.2840">
    <property type="entry name" value="PucR C-terminal helix-turn-helix domain"/>
    <property type="match status" value="1"/>
</dbReference>
<dbReference type="InterPro" id="IPR025736">
    <property type="entry name" value="PucR_C-HTH_dom"/>
</dbReference>
<dbReference type="PANTHER" id="PTHR33744:SF1">
    <property type="entry name" value="DNA-BINDING TRANSCRIPTIONAL ACTIVATOR ADER"/>
    <property type="match status" value="1"/>
</dbReference>
<dbReference type="InterPro" id="IPR041522">
    <property type="entry name" value="CdaR_GGDEF"/>
</dbReference>
<dbReference type="Proteomes" id="UP000830158">
    <property type="component" value="Chromosome"/>
</dbReference>
<dbReference type="EMBL" id="CP091196">
    <property type="protein sequence ID" value="UQS25158.1"/>
    <property type="molecule type" value="Genomic_DNA"/>
</dbReference>
<name>A0ABY4NYM9_9PSEU</name>
<evidence type="ECO:0000256" key="1">
    <source>
        <dbReference type="ARBA" id="ARBA00006754"/>
    </source>
</evidence>
<evidence type="ECO:0000313" key="5">
    <source>
        <dbReference type="Proteomes" id="UP000830158"/>
    </source>
</evidence>
<feature type="domain" description="CdaR GGDEF-like" evidence="3">
    <location>
        <begin position="252"/>
        <end position="382"/>
    </location>
</feature>
<dbReference type="Pfam" id="PF17853">
    <property type="entry name" value="GGDEF_2"/>
    <property type="match status" value="1"/>
</dbReference>